<dbReference type="AlphaFoldDB" id="A0A1Y3U9M5"/>
<organism evidence="2 3">
    <name type="scientific">Anaerotignum lactatifermentans</name>
    <dbReference type="NCBI Taxonomy" id="160404"/>
    <lineage>
        <taxon>Bacteria</taxon>
        <taxon>Bacillati</taxon>
        <taxon>Bacillota</taxon>
        <taxon>Clostridia</taxon>
        <taxon>Lachnospirales</taxon>
        <taxon>Anaerotignaceae</taxon>
        <taxon>Anaerotignum</taxon>
    </lineage>
</organism>
<evidence type="ECO:0000313" key="3">
    <source>
        <dbReference type="Proteomes" id="UP000195455"/>
    </source>
</evidence>
<protein>
    <recommendedName>
        <fullName evidence="1">DUF7768 domain-containing protein</fullName>
    </recommendedName>
</protein>
<dbReference type="Proteomes" id="UP000195455">
    <property type="component" value="Unassembled WGS sequence"/>
</dbReference>
<dbReference type="RefSeq" id="WP_003020223.1">
    <property type="nucleotide sequence ID" value="NZ_NFHM01000014.1"/>
</dbReference>
<gene>
    <name evidence="2" type="ORF">B5G26_10180</name>
</gene>
<dbReference type="GeneID" id="83006642"/>
<reference evidence="3" key="1">
    <citation type="submission" date="2017-04" db="EMBL/GenBank/DDBJ databases">
        <title>Function of individual gut microbiota members based on whole genome sequencing of pure cultures obtained from chicken caecum.</title>
        <authorList>
            <person name="Medvecky M."/>
            <person name="Cejkova D."/>
            <person name="Polansky O."/>
            <person name="Karasova D."/>
            <person name="Kubasova T."/>
            <person name="Cizek A."/>
            <person name="Rychlik I."/>
        </authorList>
    </citation>
    <scope>NUCLEOTIDE SEQUENCE [LARGE SCALE GENOMIC DNA]</scope>
    <source>
        <strain evidence="3">An75</strain>
    </source>
</reference>
<proteinExistence type="predicted"/>
<evidence type="ECO:0000313" key="2">
    <source>
        <dbReference type="EMBL" id="OUN42040.1"/>
    </source>
</evidence>
<dbReference type="EMBL" id="NFHM01000014">
    <property type="protein sequence ID" value="OUN42040.1"/>
    <property type="molecule type" value="Genomic_DNA"/>
</dbReference>
<feature type="domain" description="DUF7768" evidence="1">
    <location>
        <begin position="4"/>
        <end position="98"/>
    </location>
</feature>
<dbReference type="InterPro" id="IPR056670">
    <property type="entry name" value="DUF7768"/>
</dbReference>
<comment type="caution">
    <text evidence="2">The sequence shown here is derived from an EMBL/GenBank/DDBJ whole genome shotgun (WGS) entry which is preliminary data.</text>
</comment>
<dbReference type="Pfam" id="PF24963">
    <property type="entry name" value="DUF7768"/>
    <property type="match status" value="1"/>
</dbReference>
<sequence length="113" mass="12388">MKRPLAYITAAWLGGDSENAELAAQYCRTVYEAGFSPICPPLYLPLFLNDAVPEEHKSGIDMSRDLLRRSHVLVVCGHSMTEAMKNDIAVAQRLGITATTLEGILTVKGQGRR</sequence>
<name>A0A1Y3U9M5_9FIRM</name>
<accession>A0A1Y3U9M5</accession>
<evidence type="ECO:0000259" key="1">
    <source>
        <dbReference type="Pfam" id="PF24963"/>
    </source>
</evidence>